<evidence type="ECO:0000313" key="4">
    <source>
        <dbReference type="Proteomes" id="UP000024533"/>
    </source>
</evidence>
<accession>A0A059IYC8</accession>
<dbReference type="EMBL" id="AOKY01000885">
    <property type="protein sequence ID" value="KDB20222.1"/>
    <property type="molecule type" value="Genomic_DNA"/>
</dbReference>
<dbReference type="AlphaFoldDB" id="A0A059IYC8"/>
<reference evidence="3 4" key="1">
    <citation type="submission" date="2014-02" db="EMBL/GenBank/DDBJ databases">
        <title>The Genome Sequence of Trichophyton interdigitale MR816.</title>
        <authorList>
            <consortium name="The Broad Institute Genomics Platform"/>
            <person name="Cuomo C.A."/>
            <person name="White T.C."/>
            <person name="Graser Y."/>
            <person name="Martinez-Rossi N."/>
            <person name="Heitman J."/>
            <person name="Young S.K."/>
            <person name="Zeng Q."/>
            <person name="Gargeya S."/>
            <person name="Abouelleil A."/>
            <person name="Alvarado L."/>
            <person name="Chapman S.B."/>
            <person name="Gainer-Dewar J."/>
            <person name="Goldberg J."/>
            <person name="Griggs A."/>
            <person name="Gujja S."/>
            <person name="Hansen M."/>
            <person name="Howarth C."/>
            <person name="Imamovic A."/>
            <person name="Larimer J."/>
            <person name="Martinez D."/>
            <person name="Murphy C."/>
            <person name="Pearson M.D."/>
            <person name="Persinoti G."/>
            <person name="Poon T."/>
            <person name="Priest M."/>
            <person name="Roberts A.D."/>
            <person name="Saif S."/>
            <person name="Shea T.D."/>
            <person name="Sykes S.N."/>
            <person name="Wortman J."/>
            <person name="Nusbaum C."/>
            <person name="Birren B."/>
        </authorList>
    </citation>
    <scope>NUCLEOTIDE SEQUENCE [LARGE SCALE GENOMIC DNA]</scope>
    <source>
        <strain evidence="3 4">MR816</strain>
    </source>
</reference>
<feature type="compositionally biased region" description="Low complexity" evidence="1">
    <location>
        <begin position="90"/>
        <end position="108"/>
    </location>
</feature>
<dbReference type="HOGENOM" id="CLU_039755_3_0_1"/>
<evidence type="ECO:0000313" key="3">
    <source>
        <dbReference type="EMBL" id="KDB20222.1"/>
    </source>
</evidence>
<dbReference type="OrthoDB" id="5416097at2759"/>
<dbReference type="Pfam" id="PF13391">
    <property type="entry name" value="HNH_2"/>
    <property type="match status" value="1"/>
</dbReference>
<proteinExistence type="predicted"/>
<name>A0A059IYC8_TRIIM</name>
<organism evidence="3 4">
    <name type="scientific">Trichophyton interdigitale (strain MR816)</name>
    <dbReference type="NCBI Taxonomy" id="1215338"/>
    <lineage>
        <taxon>Eukaryota</taxon>
        <taxon>Fungi</taxon>
        <taxon>Dikarya</taxon>
        <taxon>Ascomycota</taxon>
        <taxon>Pezizomycotina</taxon>
        <taxon>Eurotiomycetes</taxon>
        <taxon>Eurotiomycetidae</taxon>
        <taxon>Onygenales</taxon>
        <taxon>Arthrodermataceae</taxon>
        <taxon>Trichophyton</taxon>
    </lineage>
</organism>
<evidence type="ECO:0000256" key="1">
    <source>
        <dbReference type="SAM" id="MobiDB-lite"/>
    </source>
</evidence>
<comment type="caution">
    <text evidence="3">The sequence shown here is derived from an EMBL/GenBank/DDBJ whole genome shotgun (WGS) entry which is preliminary data.</text>
</comment>
<feature type="domain" description="HNH nuclease" evidence="2">
    <location>
        <begin position="138"/>
        <end position="220"/>
    </location>
</feature>
<feature type="region of interest" description="Disordered" evidence="1">
    <location>
        <begin position="90"/>
        <end position="115"/>
    </location>
</feature>
<protein>
    <recommendedName>
        <fullName evidence="2">HNH nuclease domain-containing protein</fullName>
    </recommendedName>
</protein>
<dbReference type="OMA" id="EWFRAIQ"/>
<evidence type="ECO:0000259" key="2">
    <source>
        <dbReference type="Pfam" id="PF13391"/>
    </source>
</evidence>
<gene>
    <name evidence="3" type="ORF">H109_07849</name>
</gene>
<keyword evidence="4" id="KW-1185">Reference proteome</keyword>
<dbReference type="Proteomes" id="UP000024533">
    <property type="component" value="Unassembled WGS sequence"/>
</dbReference>
<sequence length="349" mass="39674">MDTTQGVHILEAEFFRDARVELLRELDGLFNEQPVSRELWAFLWLADLDKLKQLIAKARDDAVDQYVFLDWFISKGQIVKQWTQKSRQSSAASSPALAQSRRSSPSSLDPRGVKRKLGEITSSSDEAEKCRERDSQKCIITGAGMPIEVAHIFPFSMRYLQSPEASNDIYSPWRVLRRFWTDDKVDEWFRAIQPTTETMRNMLCLAPSVHKYHGEAYFALKPVELSEDRTQLKLRFYWLPRVDNPSAMRVSAKPDIPAIKDRRWVGERGAQAVDKVKLYNVDTDLKISSGDLIVIKTANADTHPLPDTALLQMQWVLHAVTALAGGAEPLDLEDNSDGESPDMAMDFLC</sequence>
<dbReference type="InterPro" id="IPR003615">
    <property type="entry name" value="HNH_nuc"/>
</dbReference>